<comment type="caution">
    <text evidence="1">The sequence shown here is derived from an EMBL/GenBank/DDBJ whole genome shotgun (WGS) entry which is preliminary data.</text>
</comment>
<protein>
    <submittedName>
        <fullName evidence="1">Uncharacterized protein</fullName>
    </submittedName>
</protein>
<evidence type="ECO:0000313" key="1">
    <source>
        <dbReference type="EMBL" id="ORZ37312.1"/>
    </source>
</evidence>
<dbReference type="Proteomes" id="UP000193411">
    <property type="component" value="Unassembled WGS sequence"/>
</dbReference>
<name>A0A1Y2HVZ5_9FUNG</name>
<dbReference type="AlphaFoldDB" id="A0A1Y2HVZ5"/>
<sequence>MCIRRQAKSFRACKRFQICLLGLEHDHAVSRNASQLTMEGFTALLAKAKAMVGELRCYILLFVMAVWQCAMEGV</sequence>
<reference evidence="1 2" key="1">
    <citation type="submission" date="2016-07" db="EMBL/GenBank/DDBJ databases">
        <title>Pervasive Adenine N6-methylation of Active Genes in Fungi.</title>
        <authorList>
            <consortium name="DOE Joint Genome Institute"/>
            <person name="Mondo S.J."/>
            <person name="Dannebaum R.O."/>
            <person name="Kuo R.C."/>
            <person name="Labutti K."/>
            <person name="Haridas S."/>
            <person name="Kuo A."/>
            <person name="Salamov A."/>
            <person name="Ahrendt S.R."/>
            <person name="Lipzen A."/>
            <person name="Sullivan W."/>
            <person name="Andreopoulos W.B."/>
            <person name="Clum A."/>
            <person name="Lindquist E."/>
            <person name="Daum C."/>
            <person name="Ramamoorthy G.K."/>
            <person name="Gryganskyi A."/>
            <person name="Culley D."/>
            <person name="Magnuson J.K."/>
            <person name="James T.Y."/>
            <person name="O'Malley M.A."/>
            <person name="Stajich J.E."/>
            <person name="Spatafora J.W."/>
            <person name="Visel A."/>
            <person name="Grigoriev I.V."/>
        </authorList>
    </citation>
    <scope>NUCLEOTIDE SEQUENCE [LARGE SCALE GENOMIC DNA]</scope>
    <source>
        <strain evidence="1 2">PL171</strain>
    </source>
</reference>
<proteinExistence type="predicted"/>
<organism evidence="1 2">
    <name type="scientific">Catenaria anguillulae PL171</name>
    <dbReference type="NCBI Taxonomy" id="765915"/>
    <lineage>
        <taxon>Eukaryota</taxon>
        <taxon>Fungi</taxon>
        <taxon>Fungi incertae sedis</taxon>
        <taxon>Blastocladiomycota</taxon>
        <taxon>Blastocladiomycetes</taxon>
        <taxon>Blastocladiales</taxon>
        <taxon>Catenariaceae</taxon>
        <taxon>Catenaria</taxon>
    </lineage>
</organism>
<dbReference type="EMBL" id="MCFL01000013">
    <property type="protein sequence ID" value="ORZ37312.1"/>
    <property type="molecule type" value="Genomic_DNA"/>
</dbReference>
<keyword evidence="2" id="KW-1185">Reference proteome</keyword>
<evidence type="ECO:0000313" key="2">
    <source>
        <dbReference type="Proteomes" id="UP000193411"/>
    </source>
</evidence>
<accession>A0A1Y2HVZ5</accession>
<gene>
    <name evidence="1" type="ORF">BCR44DRAFT_286769</name>
</gene>